<dbReference type="Proteomes" id="UP000235836">
    <property type="component" value="Unassembled WGS sequence"/>
</dbReference>
<dbReference type="GO" id="GO:0102682">
    <property type="term" value="F:cytokinin riboside 5'-monophosphate phosphoribohydrolase activity"/>
    <property type="evidence" value="ECO:0007669"/>
    <property type="project" value="RHEA"/>
</dbReference>
<dbReference type="Gene3D" id="3.40.50.450">
    <property type="match status" value="1"/>
</dbReference>
<dbReference type="FunFam" id="3.40.50.450:FF:000011">
    <property type="entry name" value="TIGR00730 family Rossman fold protein"/>
    <property type="match status" value="1"/>
</dbReference>
<comment type="similarity">
    <text evidence="1">Belongs to the LOG family.</text>
</comment>
<proteinExistence type="inferred from homology"/>
<keyword evidence="1" id="KW-0203">Cytokinin biosynthesis</keyword>
<dbReference type="GO" id="GO:0009691">
    <property type="term" value="P:cytokinin biosynthetic process"/>
    <property type="evidence" value="ECO:0007669"/>
    <property type="project" value="UniProtKB-UniRule"/>
</dbReference>
<dbReference type="EMBL" id="PNHG01000001">
    <property type="protein sequence ID" value="PMC65447.1"/>
    <property type="molecule type" value="Genomic_DNA"/>
</dbReference>
<gene>
    <name evidence="3" type="ORF">CJ203_00825</name>
</gene>
<protein>
    <recommendedName>
        <fullName evidence="1">Cytokinin riboside 5'-monophosphate phosphoribohydrolase</fullName>
        <ecNumber evidence="1">3.2.2.n1</ecNumber>
    </recommendedName>
</protein>
<dbReference type="InterPro" id="IPR005269">
    <property type="entry name" value="LOG"/>
</dbReference>
<evidence type="ECO:0000313" key="3">
    <source>
        <dbReference type="EMBL" id="PMC65447.1"/>
    </source>
</evidence>
<reference evidence="3 4" key="1">
    <citation type="submission" date="2017-09" db="EMBL/GenBank/DDBJ databases">
        <title>Bacterial strain isolated from the female urinary microbiota.</title>
        <authorList>
            <person name="Thomas-White K."/>
            <person name="Kumar N."/>
            <person name="Forster S."/>
            <person name="Putonti C."/>
            <person name="Lawley T."/>
            <person name="Wolfe A.J."/>
        </authorList>
    </citation>
    <scope>NUCLEOTIDE SEQUENCE [LARGE SCALE GENOMIC DNA]</scope>
    <source>
        <strain evidence="3 4">UMB0792</strain>
    </source>
</reference>
<dbReference type="Pfam" id="PF03641">
    <property type="entry name" value="Lysine_decarbox"/>
    <property type="match status" value="1"/>
</dbReference>
<dbReference type="NCBIfam" id="TIGR00730">
    <property type="entry name" value="Rossman fold protein, TIGR00730 family"/>
    <property type="match status" value="1"/>
</dbReference>
<dbReference type="SUPFAM" id="SSF102405">
    <property type="entry name" value="MCP/YpsA-like"/>
    <property type="match status" value="1"/>
</dbReference>
<feature type="region of interest" description="Disordered" evidence="2">
    <location>
        <begin position="1"/>
        <end position="63"/>
    </location>
</feature>
<comment type="caution">
    <text evidence="3">The sequence shown here is derived from an EMBL/GenBank/DDBJ whole genome shotgun (WGS) entry which is preliminary data.</text>
</comment>
<evidence type="ECO:0000313" key="4">
    <source>
        <dbReference type="Proteomes" id="UP000235836"/>
    </source>
</evidence>
<dbReference type="EC" id="3.2.2.n1" evidence="1"/>
<dbReference type="InterPro" id="IPR031100">
    <property type="entry name" value="LOG_fam"/>
</dbReference>
<name>A0A2N6T807_9CORY</name>
<dbReference type="GO" id="GO:0005829">
    <property type="term" value="C:cytosol"/>
    <property type="evidence" value="ECO:0007669"/>
    <property type="project" value="TreeGrafter"/>
</dbReference>
<accession>A0A2N6T807</accession>
<organism evidence="3 4">
    <name type="scientific">Corynebacterium tuscaniense</name>
    <dbReference type="NCBI Taxonomy" id="302449"/>
    <lineage>
        <taxon>Bacteria</taxon>
        <taxon>Bacillati</taxon>
        <taxon>Actinomycetota</taxon>
        <taxon>Actinomycetes</taxon>
        <taxon>Mycobacteriales</taxon>
        <taxon>Corynebacteriaceae</taxon>
        <taxon>Corynebacterium</taxon>
    </lineage>
</organism>
<sequence length="299" mass="33195">MPRQPDSGCLKRPDGVSHRGLREQTSTTVLRRRIPVAPHKTPRQSSGPGRDRTLRGPILARDRNGFDPSTYDQRLLEMGRADHDWKHADPWRVMRITSEFIAGFDALHDLDWAVTVFGSARLGEGTPEYEQARQLGAALVEAGYAVITGGGPGLMEGPNRGAHEVGGTSVGLGIELPFEQGLNEWVDLGLNFRYFFARKTMFLKYSQAFISLPGGYGTMDEVFEILCMVQTGKVTNFPIVLLGTEYWGGLVDWIREQLLGRGLISDGDDQLFLVTDSVDEAVEYIVQAHSTMTDPRNIQ</sequence>
<comment type="catalytic activity">
    <reaction evidence="1">
        <text>9-ribosyl-trans-zeatin 5'-phosphate + H2O = trans-zeatin + D-ribose 5-phosphate</text>
        <dbReference type="Rhea" id="RHEA:48564"/>
        <dbReference type="ChEBI" id="CHEBI:15377"/>
        <dbReference type="ChEBI" id="CHEBI:16522"/>
        <dbReference type="ChEBI" id="CHEBI:78346"/>
        <dbReference type="ChEBI" id="CHEBI:87947"/>
        <dbReference type="EC" id="3.2.2.n1"/>
    </reaction>
</comment>
<evidence type="ECO:0000256" key="1">
    <source>
        <dbReference type="RuleBase" id="RU363015"/>
    </source>
</evidence>
<feature type="compositionally biased region" description="Basic and acidic residues" evidence="2">
    <location>
        <begin position="9"/>
        <end position="22"/>
    </location>
</feature>
<dbReference type="PANTHER" id="PTHR43393:SF2">
    <property type="entry name" value="CYTOKININ RIBOSIDE 5'-MONOPHOSPHATE PHOSPHORIBOHYDROLASE"/>
    <property type="match status" value="1"/>
</dbReference>
<evidence type="ECO:0000256" key="2">
    <source>
        <dbReference type="SAM" id="MobiDB-lite"/>
    </source>
</evidence>
<dbReference type="InterPro" id="IPR052341">
    <property type="entry name" value="LOG_family_nucleotidases"/>
</dbReference>
<keyword evidence="1" id="KW-0378">Hydrolase</keyword>
<keyword evidence="4" id="KW-1185">Reference proteome</keyword>
<feature type="compositionally biased region" description="Basic and acidic residues" evidence="2">
    <location>
        <begin position="49"/>
        <end position="63"/>
    </location>
</feature>
<comment type="catalytic activity">
    <reaction evidence="1">
        <text>N(6)-(dimethylallyl)adenosine 5'-phosphate + H2O = N(6)-dimethylallyladenine + D-ribose 5-phosphate</text>
        <dbReference type="Rhea" id="RHEA:48560"/>
        <dbReference type="ChEBI" id="CHEBI:15377"/>
        <dbReference type="ChEBI" id="CHEBI:17660"/>
        <dbReference type="ChEBI" id="CHEBI:57526"/>
        <dbReference type="ChEBI" id="CHEBI:78346"/>
        <dbReference type="EC" id="3.2.2.n1"/>
    </reaction>
</comment>
<dbReference type="PANTHER" id="PTHR43393">
    <property type="entry name" value="CYTOKININ RIBOSIDE 5'-MONOPHOSPHATE PHOSPHORIBOHYDROLASE"/>
    <property type="match status" value="1"/>
</dbReference>
<dbReference type="AlphaFoldDB" id="A0A2N6T807"/>